<gene>
    <name evidence="9" type="ORF">B0H64DRAFT_244497</name>
    <name evidence="8" type="ORF">B0H64DRAFT_446900</name>
    <name evidence="7" type="ORF">B0H64DRAFT_51827</name>
</gene>
<evidence type="ECO:0000313" key="10">
    <source>
        <dbReference type="Proteomes" id="UP001278766"/>
    </source>
</evidence>
<dbReference type="PROSITE" id="PS51325">
    <property type="entry name" value="ALPHA_BOX"/>
    <property type="match status" value="1"/>
</dbReference>
<name>A0AAE0H8S9_9PEZI</name>
<dbReference type="AlphaFoldDB" id="A0AAE0H8S9"/>
<evidence type="ECO:0000313" key="9">
    <source>
        <dbReference type="EMBL" id="KAK3292045.1"/>
    </source>
</evidence>
<evidence type="ECO:0000313" key="7">
    <source>
        <dbReference type="EMBL" id="KAK3290567.1"/>
    </source>
</evidence>
<dbReference type="Proteomes" id="UP001278766">
    <property type="component" value="Unassembled WGS sequence"/>
</dbReference>
<comment type="subcellular location">
    <subcellularLocation>
        <location evidence="5">Nucleus</location>
    </subcellularLocation>
</comment>
<dbReference type="InterPro" id="IPR006856">
    <property type="entry name" value="MATalpha_HMGbox"/>
</dbReference>
<dbReference type="EMBL" id="JAUEPN010000008">
    <property type="protein sequence ID" value="KAK3292045.1"/>
    <property type="molecule type" value="Genomic_DNA"/>
</dbReference>
<evidence type="ECO:0000313" key="8">
    <source>
        <dbReference type="EMBL" id="KAK3290585.1"/>
    </source>
</evidence>
<dbReference type="RefSeq" id="XP_062655559.1">
    <property type="nucleotide sequence ID" value="XM_062799895.1"/>
</dbReference>
<sequence length="301" mass="33811">MADINQIIQTFKGLTEGDRETTMKALSTMMRTENQRQPAKKKVNGFMGYRAYYSWLFSQLTQKEKSPIMTILWKEDPFHKEWDFMCAVYSAIREFLSGENVTLQNWIQFAIKHMGIVVRESYLVALGWKLIQHDDGTHKLERTAVRGIQSCHQPMNGLGLFINCLNGGLPVTNRLPIIAKLTALSNDVICVNTQTGPVVNPHNTMEGFYQFAKYNPHMAMSALFQVTTTHPLITQGVTVHQLPDLAATDPFFAVQNEDPELDAMLDKIPQGECNGSLGNQTNPGNQFYTIDMGNGAHIADP</sequence>
<proteinExistence type="inferred from homology"/>
<keyword evidence="1 5" id="KW-0805">Transcription regulation</keyword>
<dbReference type="Pfam" id="PF04769">
    <property type="entry name" value="MATalpha_HMGbox"/>
    <property type="match status" value="1"/>
</dbReference>
<dbReference type="EMBL" id="JAUEPN010000012">
    <property type="protein sequence ID" value="KAK3290567.1"/>
    <property type="molecule type" value="Genomic_DNA"/>
</dbReference>
<comment type="caution">
    <text evidence="9">The sequence shown here is derived from an EMBL/GenBank/DDBJ whole genome shotgun (WGS) entry which is preliminary data.</text>
</comment>
<dbReference type="GO" id="GO:0045895">
    <property type="term" value="P:positive regulation of mating-type specific transcription, DNA-templated"/>
    <property type="evidence" value="ECO:0007669"/>
    <property type="project" value="InterPro"/>
</dbReference>
<reference evidence="9" key="1">
    <citation type="journal article" date="2023" name="Mol. Phylogenet. Evol.">
        <title>Genome-scale phylogeny and comparative genomics of the fungal order Sordariales.</title>
        <authorList>
            <person name="Hensen N."/>
            <person name="Bonometti L."/>
            <person name="Westerberg I."/>
            <person name="Brannstrom I.O."/>
            <person name="Guillou S."/>
            <person name="Cros-Aarteil S."/>
            <person name="Calhoun S."/>
            <person name="Haridas S."/>
            <person name="Kuo A."/>
            <person name="Mondo S."/>
            <person name="Pangilinan J."/>
            <person name="Riley R."/>
            <person name="LaButti K."/>
            <person name="Andreopoulos B."/>
            <person name="Lipzen A."/>
            <person name="Chen C."/>
            <person name="Yan M."/>
            <person name="Daum C."/>
            <person name="Ng V."/>
            <person name="Clum A."/>
            <person name="Steindorff A."/>
            <person name="Ohm R.A."/>
            <person name="Martin F."/>
            <person name="Silar P."/>
            <person name="Natvig D.O."/>
            <person name="Lalanne C."/>
            <person name="Gautier V."/>
            <person name="Ament-Velasquez S.L."/>
            <person name="Kruys A."/>
            <person name="Hutchinson M.I."/>
            <person name="Powell A.J."/>
            <person name="Barry K."/>
            <person name="Miller A.N."/>
            <person name="Grigoriev I.V."/>
            <person name="Debuchy R."/>
            <person name="Gladieux P."/>
            <person name="Hiltunen Thoren M."/>
            <person name="Johannesson H."/>
        </authorList>
    </citation>
    <scope>NUCLEOTIDE SEQUENCE</scope>
    <source>
        <strain evidence="9">CBS 168.71</strain>
    </source>
</reference>
<feature type="domain" description="Alpha box" evidence="6">
    <location>
        <begin position="38"/>
        <end position="93"/>
    </location>
</feature>
<organism evidence="9 10">
    <name type="scientific">Chaetomium fimeti</name>
    <dbReference type="NCBI Taxonomy" id="1854472"/>
    <lineage>
        <taxon>Eukaryota</taxon>
        <taxon>Fungi</taxon>
        <taxon>Dikarya</taxon>
        <taxon>Ascomycota</taxon>
        <taxon>Pezizomycotina</taxon>
        <taxon>Sordariomycetes</taxon>
        <taxon>Sordariomycetidae</taxon>
        <taxon>Sordariales</taxon>
        <taxon>Chaetomiaceae</taxon>
        <taxon>Chaetomium</taxon>
    </lineage>
</organism>
<dbReference type="EMBL" id="JAUEPN010000012">
    <property type="protein sequence ID" value="KAK3290585.1"/>
    <property type="molecule type" value="Genomic_DNA"/>
</dbReference>
<evidence type="ECO:0000256" key="4">
    <source>
        <dbReference type="ARBA" id="ARBA00023242"/>
    </source>
</evidence>
<accession>A0AAE0H8S9</accession>
<keyword evidence="3 5" id="KW-0804">Transcription</keyword>
<dbReference type="GO" id="GO:0008301">
    <property type="term" value="F:DNA binding, bending"/>
    <property type="evidence" value="ECO:0007669"/>
    <property type="project" value="InterPro"/>
</dbReference>
<evidence type="ECO:0000256" key="2">
    <source>
        <dbReference type="ARBA" id="ARBA00023125"/>
    </source>
</evidence>
<keyword evidence="4 5" id="KW-0539">Nucleus</keyword>
<keyword evidence="10" id="KW-1185">Reference proteome</keyword>
<keyword evidence="2 5" id="KW-0238">DNA-binding</keyword>
<reference evidence="9" key="2">
    <citation type="submission" date="2023-06" db="EMBL/GenBank/DDBJ databases">
        <authorList>
            <consortium name="Lawrence Berkeley National Laboratory"/>
            <person name="Haridas S."/>
            <person name="Hensen N."/>
            <person name="Bonometti L."/>
            <person name="Westerberg I."/>
            <person name="Brannstrom I.O."/>
            <person name="Guillou S."/>
            <person name="Cros-Aarteil S."/>
            <person name="Calhoun S."/>
            <person name="Kuo A."/>
            <person name="Mondo S."/>
            <person name="Pangilinan J."/>
            <person name="Riley R."/>
            <person name="Labutti K."/>
            <person name="Andreopoulos B."/>
            <person name="Lipzen A."/>
            <person name="Chen C."/>
            <person name="Yanf M."/>
            <person name="Daum C."/>
            <person name="Ng V."/>
            <person name="Clum A."/>
            <person name="Steindorff A."/>
            <person name="Ohm R."/>
            <person name="Martin F."/>
            <person name="Silar P."/>
            <person name="Natvig D."/>
            <person name="Lalanne C."/>
            <person name="Gautier V."/>
            <person name="Ament-Velasquez S.L."/>
            <person name="Kruys A."/>
            <person name="Hutchinson M.I."/>
            <person name="Powell A.J."/>
            <person name="Barry K."/>
            <person name="Miller A.N."/>
            <person name="Grigoriev I.V."/>
            <person name="Debuchy R."/>
            <person name="Gladieux P."/>
            <person name="Thoren M.H."/>
            <person name="Johannesson H."/>
        </authorList>
    </citation>
    <scope>NUCLEOTIDE SEQUENCE</scope>
    <source>
        <strain evidence="9">CBS 168.71</strain>
    </source>
</reference>
<evidence type="ECO:0000259" key="6">
    <source>
        <dbReference type="PROSITE" id="PS51325"/>
    </source>
</evidence>
<evidence type="ECO:0000256" key="1">
    <source>
        <dbReference type="ARBA" id="ARBA00023015"/>
    </source>
</evidence>
<comment type="similarity">
    <text evidence="5">Belongs to the MATALPHA1 family.</text>
</comment>
<dbReference type="GO" id="GO:0005634">
    <property type="term" value="C:nucleus"/>
    <property type="evidence" value="ECO:0007669"/>
    <property type="project" value="UniProtKB-SubCell"/>
</dbReference>
<protein>
    <submittedName>
        <fullName evidence="9">Mating-type protein MAT alpha 1-domain-containing protein</fullName>
    </submittedName>
</protein>
<dbReference type="GeneID" id="87836843"/>
<evidence type="ECO:0000256" key="5">
    <source>
        <dbReference type="RuleBase" id="RU003516"/>
    </source>
</evidence>
<evidence type="ECO:0000256" key="3">
    <source>
        <dbReference type="ARBA" id="ARBA00023163"/>
    </source>
</evidence>